<evidence type="ECO:0000313" key="3">
    <source>
        <dbReference type="Proteomes" id="UP001445076"/>
    </source>
</evidence>
<feature type="chain" id="PRO_5043889405" description="Secreted protein" evidence="1">
    <location>
        <begin position="23"/>
        <end position="109"/>
    </location>
</feature>
<dbReference type="EMBL" id="JARKIK010000058">
    <property type="protein sequence ID" value="KAK8732052.1"/>
    <property type="molecule type" value="Genomic_DNA"/>
</dbReference>
<keyword evidence="1" id="KW-0732">Signal</keyword>
<name>A0AAW0WKC6_CHEQU</name>
<feature type="signal peptide" evidence="1">
    <location>
        <begin position="1"/>
        <end position="22"/>
    </location>
</feature>
<evidence type="ECO:0000256" key="1">
    <source>
        <dbReference type="SAM" id="SignalP"/>
    </source>
</evidence>
<gene>
    <name evidence="2" type="ORF">OTU49_007160</name>
</gene>
<organism evidence="2 3">
    <name type="scientific">Cherax quadricarinatus</name>
    <name type="common">Australian red claw crayfish</name>
    <dbReference type="NCBI Taxonomy" id="27406"/>
    <lineage>
        <taxon>Eukaryota</taxon>
        <taxon>Metazoa</taxon>
        <taxon>Ecdysozoa</taxon>
        <taxon>Arthropoda</taxon>
        <taxon>Crustacea</taxon>
        <taxon>Multicrustacea</taxon>
        <taxon>Malacostraca</taxon>
        <taxon>Eumalacostraca</taxon>
        <taxon>Eucarida</taxon>
        <taxon>Decapoda</taxon>
        <taxon>Pleocyemata</taxon>
        <taxon>Astacidea</taxon>
        <taxon>Parastacoidea</taxon>
        <taxon>Parastacidae</taxon>
        <taxon>Cherax</taxon>
    </lineage>
</organism>
<comment type="caution">
    <text evidence="2">The sequence shown here is derived from an EMBL/GenBank/DDBJ whole genome shotgun (WGS) entry which is preliminary data.</text>
</comment>
<protein>
    <recommendedName>
        <fullName evidence="4">Secreted protein</fullName>
    </recommendedName>
</protein>
<keyword evidence="3" id="KW-1185">Reference proteome</keyword>
<accession>A0AAW0WKC6</accession>
<dbReference type="AlphaFoldDB" id="A0AAW0WKC6"/>
<evidence type="ECO:0000313" key="2">
    <source>
        <dbReference type="EMBL" id="KAK8732052.1"/>
    </source>
</evidence>
<reference evidence="2 3" key="1">
    <citation type="journal article" date="2024" name="BMC Genomics">
        <title>Genome assembly of redclaw crayfish (Cherax quadricarinatus) provides insights into its immune adaptation and hypoxia tolerance.</title>
        <authorList>
            <person name="Liu Z."/>
            <person name="Zheng J."/>
            <person name="Li H."/>
            <person name="Fang K."/>
            <person name="Wang S."/>
            <person name="He J."/>
            <person name="Zhou D."/>
            <person name="Weng S."/>
            <person name="Chi M."/>
            <person name="Gu Z."/>
            <person name="He J."/>
            <person name="Li F."/>
            <person name="Wang M."/>
        </authorList>
    </citation>
    <scope>NUCLEOTIDE SEQUENCE [LARGE SCALE GENOMIC DNA]</scope>
    <source>
        <strain evidence="2">ZL_2023a</strain>
    </source>
</reference>
<evidence type="ECO:0008006" key="4">
    <source>
        <dbReference type="Google" id="ProtNLM"/>
    </source>
</evidence>
<dbReference type="Proteomes" id="UP001445076">
    <property type="component" value="Unassembled WGS sequence"/>
</dbReference>
<sequence>MICIFKKCIMLTFVALESRAACSSVVTSEGSSSVVPLEFSFSVLVSENSLYQYSGIGGPFVPVLWRQRAVCSSVVASEGILVLWHQRAVCSSVVRVLPVISSPTSVLHL</sequence>
<proteinExistence type="predicted"/>